<evidence type="ECO:0000313" key="4">
    <source>
        <dbReference type="Proteomes" id="UP000243640"/>
    </source>
</evidence>
<feature type="region of interest" description="Disordered" evidence="1">
    <location>
        <begin position="574"/>
        <end position="612"/>
    </location>
</feature>
<feature type="domain" description="Phage tail fibre protein N-terminal" evidence="2">
    <location>
        <begin position="36"/>
        <end position="191"/>
    </location>
</feature>
<reference evidence="3 4" key="1">
    <citation type="submission" date="2017-08" db="EMBL/GenBank/DDBJ databases">
        <title>Draft Genome Sequence of the Marine Bacterium Oceanimonas baumannii ATCC 700832.</title>
        <authorList>
            <person name="Mcclelland W.D."/>
            <person name="Brennan M.A."/>
            <person name="Trachtenberg A.M."/>
            <person name="Maclea K.S."/>
        </authorList>
    </citation>
    <scope>NUCLEOTIDE SEQUENCE [LARGE SCALE GENOMIC DNA]</scope>
    <source>
        <strain evidence="3 4">ATCC 700832</strain>
    </source>
</reference>
<dbReference type="EMBL" id="NQJF01000006">
    <property type="protein sequence ID" value="OYD24684.1"/>
    <property type="molecule type" value="Genomic_DNA"/>
</dbReference>
<dbReference type="AlphaFoldDB" id="A0A235CJW7"/>
<organism evidence="3 4">
    <name type="scientific">Oceanimonas baumannii</name>
    <dbReference type="NCBI Taxonomy" id="129578"/>
    <lineage>
        <taxon>Bacteria</taxon>
        <taxon>Pseudomonadati</taxon>
        <taxon>Pseudomonadota</taxon>
        <taxon>Gammaproteobacteria</taxon>
        <taxon>Aeromonadales</taxon>
        <taxon>Aeromonadaceae</taxon>
        <taxon>Oceanimonas</taxon>
    </lineage>
</organism>
<accession>A0A235CJW7</accession>
<evidence type="ECO:0000256" key="1">
    <source>
        <dbReference type="SAM" id="MobiDB-lite"/>
    </source>
</evidence>
<dbReference type="CDD" id="cd19958">
    <property type="entry name" value="pyocin_knob"/>
    <property type="match status" value="1"/>
</dbReference>
<feature type="compositionally biased region" description="Polar residues" evidence="1">
    <location>
        <begin position="592"/>
        <end position="612"/>
    </location>
</feature>
<protein>
    <recommendedName>
        <fullName evidence="2">Phage tail fibre protein N-terminal domain-containing protein</fullName>
    </recommendedName>
</protein>
<sequence length="860" mass="93505">MSPLSLQSGLPATPAPARRPIQRQLSSIWSKTRMTQTAITLAFEAYLAEQQLGGQPVVLDEIVLAHIPGLDLSQPINRAVGLPDASQIVHRQKVDQRGKINANGVAYSIVMDTNLGDFTFNAMYLIHKASGLVAMVVHKAEEDKLKNLLNRPGNSLVKSMLMEYQGAAEATLTHVDAGTWQIDFTARLMGLDKDIQQQALDHYGDAAFIADGFAVRPGTGVNEFLVTPGMGYIAGLRTELTSSQSVTVAQRPAVLYADVYHAGTLLSDWHTLVTIRASTTPLSDYVDEAGYPHYVTPLASLASNGTVTDLRGRGGLWWHEHRPDAHTKDQVGLDKLENWSWSHSYTDAAGGATKYATSKAVADAYNKLNSIKLNASQYTAADVLAKMLTVDGIGSKLDTEFLGGKPRDWVRHWDNLLGKPATFPPSAHHHDDRYYTKAQGNARYASIVHDIKNATHLGTSHLDTITDHGVFYQPMNANATAARKYPAQYAGTLIVTEAAGVVQTYIPYHGYSAIIYTRGFYSGSWSEWSATYSTNHKPSKADVGLGSVPNYPATSSVSDASNSKFATAGAVKSANDNANGRLPKNGKAVDSANLNGATDSTGEEPNTIAKRNTSGDIQARLFRSSYGASNTNVKYIMTQVDQGSNNFIRPTTPAHFRAAVTDPHYAPKSHKHHWDQVTNKPATALRWPKWGEITEKPSLGSQLIAEVRSGSSEAYSGNGMYTEKRSNYLKHDFTPEEGATYQITAKICVGYATSSNGLRDIDFYTWLDVSGSQLDRTTEDLLSEQGEGRTLNLTYTGPITPDVDGVARVRIGFKCGGGDNPGNFVDLVLWGINVTDPHTWSPYQSGNRTTTKSVLTIVKL</sequence>
<gene>
    <name evidence="3" type="ORF">B6S09_08660</name>
</gene>
<dbReference type="Proteomes" id="UP000243640">
    <property type="component" value="Unassembled WGS sequence"/>
</dbReference>
<comment type="caution">
    <text evidence="3">The sequence shown here is derived from an EMBL/GenBank/DDBJ whole genome shotgun (WGS) entry which is preliminary data.</text>
</comment>
<dbReference type="InterPro" id="IPR022225">
    <property type="entry name" value="Phage_tail_fibre_N"/>
</dbReference>
<proteinExistence type="predicted"/>
<dbReference type="Pfam" id="PF12571">
    <property type="entry name" value="Phage_tail_fib"/>
    <property type="match status" value="1"/>
</dbReference>
<dbReference type="OrthoDB" id="9810174at2"/>
<evidence type="ECO:0000259" key="2">
    <source>
        <dbReference type="Pfam" id="PF12571"/>
    </source>
</evidence>
<evidence type="ECO:0000313" key="3">
    <source>
        <dbReference type="EMBL" id="OYD24684.1"/>
    </source>
</evidence>
<name>A0A235CJW7_9GAMM</name>